<feature type="transmembrane region" description="Helical" evidence="1">
    <location>
        <begin position="162"/>
        <end position="190"/>
    </location>
</feature>
<dbReference type="PANTHER" id="PTHR37308">
    <property type="entry name" value="INTEGRAL MEMBRANE PROTEIN"/>
    <property type="match status" value="1"/>
</dbReference>
<feature type="transmembrane region" description="Helical" evidence="1">
    <location>
        <begin position="234"/>
        <end position="254"/>
    </location>
</feature>
<feature type="transmembrane region" description="Helical" evidence="1">
    <location>
        <begin position="76"/>
        <end position="96"/>
    </location>
</feature>
<organism evidence="2 3">
    <name type="scientific">Candidatus Thermofonsia Clade 1 bacterium</name>
    <dbReference type="NCBI Taxonomy" id="2364210"/>
    <lineage>
        <taxon>Bacteria</taxon>
        <taxon>Bacillati</taxon>
        <taxon>Chloroflexota</taxon>
        <taxon>Candidatus Thermofontia</taxon>
        <taxon>Candidatus Thermofonsia Clade 1</taxon>
    </lineage>
</organism>
<feature type="transmembrane region" description="Helical" evidence="1">
    <location>
        <begin position="202"/>
        <end position="222"/>
    </location>
</feature>
<keyword evidence="1" id="KW-1133">Transmembrane helix</keyword>
<dbReference type="InterPro" id="IPR007163">
    <property type="entry name" value="VCA0040-like"/>
</dbReference>
<keyword evidence="1" id="KW-0812">Transmembrane</keyword>
<feature type="transmembrane region" description="Helical" evidence="1">
    <location>
        <begin position="266"/>
        <end position="288"/>
    </location>
</feature>
<name>A0A2M8PFE6_9CHLR</name>
<dbReference type="Pfam" id="PF04018">
    <property type="entry name" value="VCA0040-like"/>
    <property type="match status" value="1"/>
</dbReference>
<dbReference type="PANTHER" id="PTHR37308:SF1">
    <property type="entry name" value="POLYPRENYL-PHOSPHATE TRANSPORTER"/>
    <property type="match status" value="1"/>
</dbReference>
<comment type="caution">
    <text evidence="2">The sequence shown here is derived from an EMBL/GenBank/DDBJ whole genome shotgun (WGS) entry which is preliminary data.</text>
</comment>
<accession>A0A2M8PFE6</accession>
<dbReference type="EMBL" id="PGTM01000066">
    <property type="protein sequence ID" value="PJF36276.1"/>
    <property type="molecule type" value="Genomic_DNA"/>
</dbReference>
<reference evidence="2 3" key="1">
    <citation type="submission" date="2017-11" db="EMBL/GenBank/DDBJ databases">
        <title>Evolution of Phototrophy in the Chloroflexi Phylum Driven by Horizontal Gene Transfer.</title>
        <authorList>
            <person name="Ward L.M."/>
            <person name="Hemp J."/>
            <person name="Shih P.M."/>
            <person name="Mcglynn S.E."/>
            <person name="Fischer W."/>
        </authorList>
    </citation>
    <scope>NUCLEOTIDE SEQUENCE [LARGE SCALE GENOMIC DNA]</scope>
    <source>
        <strain evidence="2">JP3_13</strain>
    </source>
</reference>
<feature type="transmembrane region" description="Helical" evidence="1">
    <location>
        <begin position="108"/>
        <end position="129"/>
    </location>
</feature>
<dbReference type="AlphaFoldDB" id="A0A2M8PFE6"/>
<feature type="transmembrane region" description="Helical" evidence="1">
    <location>
        <begin position="136"/>
        <end position="156"/>
    </location>
</feature>
<evidence type="ECO:0000313" key="3">
    <source>
        <dbReference type="Proteomes" id="UP000229681"/>
    </source>
</evidence>
<sequence>MQNQDFSQPRTLRQFLRLYLTGLAMGAADVVPGVSGGTMAFILGVYSTLLNAIKAFNFKAVRLLLSFKIGELLQHIAFFFLLALGAGILTAVLALANALGTALEQQPTLVYAFFGGLIVASIFSVALLLRWNVTAIIALILGALFAYWLVALPELADADHSFLTLFFSGAVAICAMILPGISGSFILLILGQYKFVLDAVRALDIGSIAAVGLGAAIGILAFSRVLSWLLKHYYTPTVAALVGFMVGSLRRIWIEGERGLSNLGEVGINPIVLIIGLFVVGFVVVSFIDHLQSGRNPLFVRLWRIQPKEAA</sequence>
<keyword evidence="1" id="KW-0472">Membrane</keyword>
<dbReference type="Proteomes" id="UP000229681">
    <property type="component" value="Unassembled WGS sequence"/>
</dbReference>
<evidence type="ECO:0000256" key="1">
    <source>
        <dbReference type="SAM" id="Phobius"/>
    </source>
</evidence>
<protein>
    <submittedName>
        <fullName evidence="2">DUF368 domain-containing protein</fullName>
    </submittedName>
</protein>
<feature type="transmembrane region" description="Helical" evidence="1">
    <location>
        <begin position="37"/>
        <end position="56"/>
    </location>
</feature>
<proteinExistence type="predicted"/>
<evidence type="ECO:0000313" key="2">
    <source>
        <dbReference type="EMBL" id="PJF36276.1"/>
    </source>
</evidence>
<gene>
    <name evidence="2" type="ORF">CUN49_06275</name>
</gene>